<reference evidence="2 3" key="1">
    <citation type="submission" date="2015-06" db="EMBL/GenBank/DDBJ databases">
        <title>Draft genome assembly of filamentous brackish cyanobacterium Limnoraphis robusta strain CS-951.</title>
        <authorList>
            <person name="Willis A."/>
            <person name="Parks M."/>
            <person name="Burford M.A."/>
        </authorList>
    </citation>
    <scope>NUCLEOTIDE SEQUENCE [LARGE SCALE GENOMIC DNA]</scope>
    <source>
        <strain evidence="2 3">CS-951</strain>
    </source>
</reference>
<dbReference type="Proteomes" id="UP000033607">
    <property type="component" value="Unassembled WGS sequence"/>
</dbReference>
<evidence type="ECO:0000313" key="3">
    <source>
        <dbReference type="Proteomes" id="UP000033607"/>
    </source>
</evidence>
<dbReference type="AlphaFoldDB" id="A0A0F5YH09"/>
<dbReference type="CDD" id="cd04301">
    <property type="entry name" value="NAT_SF"/>
    <property type="match status" value="1"/>
</dbReference>
<dbReference type="Gene3D" id="3.40.630.30">
    <property type="match status" value="1"/>
</dbReference>
<dbReference type="Pfam" id="PF00583">
    <property type="entry name" value="Acetyltransf_1"/>
    <property type="match status" value="1"/>
</dbReference>
<accession>A0A0F5YH09</accession>
<dbReference type="SUPFAM" id="SSF55729">
    <property type="entry name" value="Acyl-CoA N-acyltransferases (Nat)"/>
    <property type="match status" value="1"/>
</dbReference>
<keyword evidence="2" id="KW-0808">Transferase</keyword>
<dbReference type="InterPro" id="IPR000182">
    <property type="entry name" value="GNAT_dom"/>
</dbReference>
<feature type="domain" description="N-acetyltransferase" evidence="1">
    <location>
        <begin position="143"/>
        <end position="278"/>
    </location>
</feature>
<evidence type="ECO:0000313" key="2">
    <source>
        <dbReference type="EMBL" id="KKD37500.1"/>
    </source>
</evidence>
<dbReference type="RefSeq" id="WP_046279169.1">
    <property type="nucleotide sequence ID" value="NZ_LATL02000068.1"/>
</dbReference>
<dbReference type="EMBL" id="LATL02000068">
    <property type="protein sequence ID" value="KKD37500.1"/>
    <property type="molecule type" value="Genomic_DNA"/>
</dbReference>
<dbReference type="InterPro" id="IPR016181">
    <property type="entry name" value="Acyl_CoA_acyltransferase"/>
</dbReference>
<comment type="caution">
    <text evidence="2">The sequence shown here is derived from an EMBL/GenBank/DDBJ whole genome shotgun (WGS) entry which is preliminary data.</text>
</comment>
<organism evidence="2 3">
    <name type="scientific">Limnoraphis robusta CS-951</name>
    <dbReference type="NCBI Taxonomy" id="1637645"/>
    <lineage>
        <taxon>Bacteria</taxon>
        <taxon>Bacillati</taxon>
        <taxon>Cyanobacteriota</taxon>
        <taxon>Cyanophyceae</taxon>
        <taxon>Oscillatoriophycideae</taxon>
        <taxon>Oscillatoriales</taxon>
        <taxon>Sirenicapillariaceae</taxon>
        <taxon>Limnoraphis</taxon>
    </lineage>
</organism>
<dbReference type="PROSITE" id="PS51186">
    <property type="entry name" value="GNAT"/>
    <property type="match status" value="1"/>
</dbReference>
<protein>
    <submittedName>
        <fullName evidence="2">GCN5 family acetyltransferase</fullName>
    </submittedName>
</protein>
<dbReference type="GO" id="GO:0016747">
    <property type="term" value="F:acyltransferase activity, transferring groups other than amino-acyl groups"/>
    <property type="evidence" value="ECO:0007669"/>
    <property type="project" value="InterPro"/>
</dbReference>
<name>A0A0F5YH09_9CYAN</name>
<sequence>MKINHFDNPQLFYQQAKNYLLRYEAEHNLLLGISQTLIHSPERYGSEPYLATVEEEGKILAVAMRTPPYNFLLSKIENFAAIEVIAQDLYEKQISLPGVSGLTAETETFAQKWHSLTHQAYEIEMHLRIHQLKQVEAISKVNGFLRLATENDRALLFNWYEQFIQEAAPSEPTSIEKTVDYHLSQNHIYLWQNEVPVSMASATEATQNSSRIGPVYTPPEYRKKGYASACVATLSQQLLNQGYQACYLYTDLANPTSNHIYKTIGYQPVCDWNIYQFK</sequence>
<gene>
    <name evidence="2" type="ORF">WN50_13980</name>
</gene>
<evidence type="ECO:0000259" key="1">
    <source>
        <dbReference type="PROSITE" id="PS51186"/>
    </source>
</evidence>
<dbReference type="OrthoDB" id="3174529at2"/>
<proteinExistence type="predicted"/>